<protein>
    <submittedName>
        <fullName evidence="1">Uncharacterized protein</fullName>
    </submittedName>
</protein>
<evidence type="ECO:0000313" key="1">
    <source>
        <dbReference type="EMBL" id="CAG9332207.1"/>
    </source>
</evidence>
<evidence type="ECO:0000313" key="2">
    <source>
        <dbReference type="Proteomes" id="UP001162131"/>
    </source>
</evidence>
<dbReference type="AlphaFoldDB" id="A0AAU9K0Y6"/>
<gene>
    <name evidence="1" type="ORF">BSTOLATCC_MIC55659</name>
</gene>
<accession>A0AAU9K0Y6</accession>
<organism evidence="1 2">
    <name type="scientific">Blepharisma stoltei</name>
    <dbReference type="NCBI Taxonomy" id="1481888"/>
    <lineage>
        <taxon>Eukaryota</taxon>
        <taxon>Sar</taxon>
        <taxon>Alveolata</taxon>
        <taxon>Ciliophora</taxon>
        <taxon>Postciliodesmatophora</taxon>
        <taxon>Heterotrichea</taxon>
        <taxon>Heterotrichida</taxon>
        <taxon>Blepharismidae</taxon>
        <taxon>Blepharisma</taxon>
    </lineage>
</organism>
<keyword evidence="2" id="KW-1185">Reference proteome</keyword>
<proteinExistence type="predicted"/>
<sequence length="151" mass="17754">MSGEYITAMPLQKKPFVKISYYDYLMWIQAIDAEKLTKWEILRFKMMHERYAFGRTLLQVPVIGLSYLCGQLVMGPAIRRGEAGLREAMVFSTFFYLLIHHWVDNRQVPDKYLDQILTQKSPQGDYIRAATQEEFPGLWEDFCDQLDEKGD</sequence>
<dbReference type="EMBL" id="CAJZBQ010000054">
    <property type="protein sequence ID" value="CAG9332207.1"/>
    <property type="molecule type" value="Genomic_DNA"/>
</dbReference>
<name>A0AAU9K0Y6_9CILI</name>
<comment type="caution">
    <text evidence="1">The sequence shown here is derived from an EMBL/GenBank/DDBJ whole genome shotgun (WGS) entry which is preliminary data.</text>
</comment>
<reference evidence="1" key="1">
    <citation type="submission" date="2021-09" db="EMBL/GenBank/DDBJ databases">
        <authorList>
            <consortium name="AG Swart"/>
            <person name="Singh M."/>
            <person name="Singh A."/>
            <person name="Seah K."/>
            <person name="Emmerich C."/>
        </authorList>
    </citation>
    <scope>NUCLEOTIDE SEQUENCE</scope>
    <source>
        <strain evidence="1">ATCC30299</strain>
    </source>
</reference>
<dbReference type="Proteomes" id="UP001162131">
    <property type="component" value="Unassembled WGS sequence"/>
</dbReference>